<keyword evidence="1" id="KW-0378">Hydrolase</keyword>
<dbReference type="Pfam" id="PF04203">
    <property type="entry name" value="Sortase"/>
    <property type="match status" value="1"/>
</dbReference>
<dbReference type="SUPFAM" id="SSF63817">
    <property type="entry name" value="Sortase"/>
    <property type="match status" value="1"/>
</dbReference>
<dbReference type="InterPro" id="IPR005754">
    <property type="entry name" value="Sortase"/>
</dbReference>
<evidence type="ECO:0000313" key="4">
    <source>
        <dbReference type="Proteomes" id="UP000612352"/>
    </source>
</evidence>
<organism evidence="3 4">
    <name type="scientific">Brachybacterium halotolerans</name>
    <dbReference type="NCBI Taxonomy" id="2795215"/>
    <lineage>
        <taxon>Bacteria</taxon>
        <taxon>Bacillati</taxon>
        <taxon>Actinomycetota</taxon>
        <taxon>Actinomycetes</taxon>
        <taxon>Micrococcales</taxon>
        <taxon>Dermabacteraceae</taxon>
        <taxon>Brachybacterium</taxon>
    </lineage>
</organism>
<comment type="caution">
    <text evidence="3">The sequence shown here is derived from an EMBL/GenBank/DDBJ whole genome shotgun (WGS) entry which is preliminary data.</text>
</comment>
<keyword evidence="2" id="KW-1133">Transmembrane helix</keyword>
<name>A0ABS1B9N7_9MICO</name>
<evidence type="ECO:0000256" key="2">
    <source>
        <dbReference type="SAM" id="Phobius"/>
    </source>
</evidence>
<dbReference type="InterPro" id="IPR053465">
    <property type="entry name" value="Sortase_Class_E"/>
</dbReference>
<dbReference type="RefSeq" id="WP_200501540.1">
    <property type="nucleotide sequence ID" value="NZ_JAEDAJ010000002.1"/>
</dbReference>
<sequence>MSRARSRGAKAVGLLGEVMLTLAALVALFLVWQLWWTDVISQRGQDQILGELDQGWGALDTQSIAPPQAGDPPVIDTPEDGVVWGTLWVPDFPRERIPLAEGVDRERVLNVKGAGHYPQTALPGEVGNFSVAGHRNTYGRPFYDIASLRKGSVLVVETEKTFYIYEVTASEVVEPSDVGVIAPDPDDPSAEPSRRLLTLTACHPMYSDRERYIVHAELTSWTKREDGIPKELVGTSAAPADGGA</sequence>
<keyword evidence="2" id="KW-0812">Transmembrane</keyword>
<protein>
    <submittedName>
        <fullName evidence="3">Class E sortase</fullName>
    </submittedName>
</protein>
<dbReference type="NCBIfam" id="TIGR01076">
    <property type="entry name" value="sortase_fam"/>
    <property type="match status" value="1"/>
</dbReference>
<dbReference type="InterPro" id="IPR042003">
    <property type="entry name" value="Sortase_E"/>
</dbReference>
<evidence type="ECO:0000256" key="1">
    <source>
        <dbReference type="ARBA" id="ARBA00022801"/>
    </source>
</evidence>
<evidence type="ECO:0000313" key="3">
    <source>
        <dbReference type="EMBL" id="MBK0330897.1"/>
    </source>
</evidence>
<accession>A0ABS1B9N7</accession>
<reference evidence="3 4" key="1">
    <citation type="submission" date="2020-12" db="EMBL/GenBank/DDBJ databases">
        <title>Brachybacterium sp. MASK1Z-5, whole genome shotgun sequence.</title>
        <authorList>
            <person name="Tuo L."/>
        </authorList>
    </citation>
    <scope>NUCLEOTIDE SEQUENCE [LARGE SCALE GENOMIC DNA]</scope>
    <source>
        <strain evidence="3 4">MASK1Z-5</strain>
    </source>
</reference>
<feature type="transmembrane region" description="Helical" evidence="2">
    <location>
        <begin position="12"/>
        <end position="36"/>
    </location>
</feature>
<dbReference type="Proteomes" id="UP000612352">
    <property type="component" value="Unassembled WGS sequence"/>
</dbReference>
<gene>
    <name evidence="3" type="ORF">I8D64_05715</name>
</gene>
<keyword evidence="4" id="KW-1185">Reference proteome</keyword>
<dbReference type="CDD" id="cd05830">
    <property type="entry name" value="Sortase_E"/>
    <property type="match status" value="1"/>
</dbReference>
<proteinExistence type="predicted"/>
<dbReference type="EMBL" id="JAEDAJ010000002">
    <property type="protein sequence ID" value="MBK0330897.1"/>
    <property type="molecule type" value="Genomic_DNA"/>
</dbReference>
<keyword evidence="2" id="KW-0472">Membrane</keyword>
<dbReference type="InterPro" id="IPR023365">
    <property type="entry name" value="Sortase_dom-sf"/>
</dbReference>
<dbReference type="NCBIfam" id="NF033747">
    <property type="entry name" value="class_E_sortase"/>
    <property type="match status" value="1"/>
</dbReference>
<dbReference type="Gene3D" id="2.40.260.10">
    <property type="entry name" value="Sortase"/>
    <property type="match status" value="1"/>
</dbReference>